<dbReference type="EMBL" id="JAADJG010000022">
    <property type="protein sequence ID" value="KAF4457458.1"/>
    <property type="molecule type" value="Genomic_DNA"/>
</dbReference>
<keyword evidence="2" id="KW-1185">Reference proteome</keyword>
<evidence type="ECO:0000313" key="2">
    <source>
        <dbReference type="Proteomes" id="UP000605986"/>
    </source>
</evidence>
<accession>A0A8H4P4Y6</accession>
<proteinExistence type="predicted"/>
<gene>
    <name evidence="1" type="ORF">F53441_508</name>
</gene>
<name>A0A8H4P4Y6_9HYPO</name>
<organism evidence="1 2">
    <name type="scientific">Fusarium austroafricanum</name>
    <dbReference type="NCBI Taxonomy" id="2364996"/>
    <lineage>
        <taxon>Eukaryota</taxon>
        <taxon>Fungi</taxon>
        <taxon>Dikarya</taxon>
        <taxon>Ascomycota</taxon>
        <taxon>Pezizomycotina</taxon>
        <taxon>Sordariomycetes</taxon>
        <taxon>Hypocreomycetidae</taxon>
        <taxon>Hypocreales</taxon>
        <taxon>Nectriaceae</taxon>
        <taxon>Fusarium</taxon>
        <taxon>Fusarium concolor species complex</taxon>
    </lineage>
</organism>
<dbReference type="OrthoDB" id="4870109at2759"/>
<dbReference type="Proteomes" id="UP000605986">
    <property type="component" value="Unassembled WGS sequence"/>
</dbReference>
<sequence length="218" mass="25587">MKRHQTDQRRAVLQKTAQHLIYPLTQSKDPYVSMGTLGRFGIKCKDMDFRTGQVVRREPFIQAIPPQEVQQWLEETMPAPKERRDIVNEYSHEFPNDAQWEATIIWRCIYTYISEYENTKGNCAMTSHTQWLNVSSNNSRFVNRLCEQYTNWQLKCVLRQHLPNASRYDRIPDPTKPHAMCYLADEATLQDDVLLTSELTTLLLPRYFDGRQSNVAKA</sequence>
<protein>
    <submittedName>
        <fullName evidence="1">1-phosphatidylinositol-4,5-bisphosphate phosphodiesterase 1</fullName>
    </submittedName>
</protein>
<evidence type="ECO:0000313" key="1">
    <source>
        <dbReference type="EMBL" id="KAF4457458.1"/>
    </source>
</evidence>
<reference evidence="1" key="1">
    <citation type="submission" date="2020-01" db="EMBL/GenBank/DDBJ databases">
        <title>Identification and distribution of gene clusters putatively required for synthesis of sphingolipid metabolism inhibitors in phylogenetically diverse species of the filamentous fungus Fusarium.</title>
        <authorList>
            <person name="Kim H.-S."/>
            <person name="Busman M."/>
            <person name="Brown D.W."/>
            <person name="Divon H."/>
            <person name="Uhlig S."/>
            <person name="Proctor R.H."/>
        </authorList>
    </citation>
    <scope>NUCLEOTIDE SEQUENCE</scope>
    <source>
        <strain evidence="1">NRRL 53441</strain>
    </source>
</reference>
<comment type="caution">
    <text evidence="1">The sequence shown here is derived from an EMBL/GenBank/DDBJ whole genome shotgun (WGS) entry which is preliminary data.</text>
</comment>
<dbReference type="AlphaFoldDB" id="A0A8H4P4Y6"/>